<dbReference type="Pfam" id="PF02311">
    <property type="entry name" value="AraC_binding"/>
    <property type="match status" value="1"/>
</dbReference>
<dbReference type="OrthoDB" id="9778008at2"/>
<evidence type="ECO:0000256" key="1">
    <source>
        <dbReference type="ARBA" id="ARBA00023015"/>
    </source>
</evidence>
<dbReference type="PROSITE" id="PS01124">
    <property type="entry name" value="HTH_ARAC_FAMILY_2"/>
    <property type="match status" value="1"/>
</dbReference>
<proteinExistence type="predicted"/>
<dbReference type="CDD" id="cd02208">
    <property type="entry name" value="cupin_RmlC-like"/>
    <property type="match status" value="1"/>
</dbReference>
<dbReference type="Pfam" id="PF12833">
    <property type="entry name" value="HTH_18"/>
    <property type="match status" value="1"/>
</dbReference>
<evidence type="ECO:0000256" key="4">
    <source>
        <dbReference type="ARBA" id="ARBA00023163"/>
    </source>
</evidence>
<dbReference type="Gene3D" id="1.10.10.60">
    <property type="entry name" value="Homeodomain-like"/>
    <property type="match status" value="2"/>
</dbReference>
<dbReference type="InterPro" id="IPR009057">
    <property type="entry name" value="Homeodomain-like_sf"/>
</dbReference>
<comment type="caution">
    <text evidence="6">The sequence shown here is derived from an EMBL/GenBank/DDBJ whole genome shotgun (WGS) entry which is preliminary data.</text>
</comment>
<evidence type="ECO:0000256" key="2">
    <source>
        <dbReference type="ARBA" id="ARBA00023125"/>
    </source>
</evidence>
<dbReference type="GO" id="GO:0043565">
    <property type="term" value="F:sequence-specific DNA binding"/>
    <property type="evidence" value="ECO:0007669"/>
    <property type="project" value="InterPro"/>
</dbReference>
<dbReference type="InterPro" id="IPR003313">
    <property type="entry name" value="AraC-bd"/>
</dbReference>
<sequence>MNKATLKENRVHGEPVYPVSTYRFSCGPEEPLMDLHWHDELEFLLLVEGAAAFRVDTADFELRAGEAMFVNSGELHSGRVLGDEPVTFLAVVFGADLFGDVREKVYDRYIFPLVQRNYVVPTKISLETTAERAIVALLRELFDANESGAPMRELTTKGLLHLCLSKLLALGGENRRAETTDGRIERLKTVIEYVEARCEETIALRDLAALAGMSEAYFCRFFKKITAKTPVEYVNSVRIQRAAELLRRTDRKIMAIALEVGFSNLNHFNGEFKRRFGCTPSDYRRRAAAG</sequence>
<dbReference type="PRINTS" id="PR00032">
    <property type="entry name" value="HTHARAC"/>
</dbReference>
<dbReference type="Gene3D" id="2.60.120.10">
    <property type="entry name" value="Jelly Rolls"/>
    <property type="match status" value="1"/>
</dbReference>
<dbReference type="PANTHER" id="PTHR46796">
    <property type="entry name" value="HTH-TYPE TRANSCRIPTIONAL ACTIVATOR RHAS-RELATED"/>
    <property type="match status" value="1"/>
</dbReference>
<keyword evidence="4" id="KW-0804">Transcription</keyword>
<keyword evidence="2" id="KW-0238">DNA-binding</keyword>
<dbReference type="InterPro" id="IPR018060">
    <property type="entry name" value="HTH_AraC"/>
</dbReference>
<dbReference type="SUPFAM" id="SSF46689">
    <property type="entry name" value="Homeodomain-like"/>
    <property type="match status" value="2"/>
</dbReference>
<evidence type="ECO:0000259" key="5">
    <source>
        <dbReference type="PROSITE" id="PS01124"/>
    </source>
</evidence>
<reference evidence="6 7" key="1">
    <citation type="submission" date="2019-05" db="EMBL/GenBank/DDBJ databases">
        <authorList>
            <person name="Narsing Rao M.P."/>
            <person name="Li W.J."/>
        </authorList>
    </citation>
    <scope>NUCLEOTIDE SEQUENCE [LARGE SCALE GENOMIC DNA]</scope>
    <source>
        <strain evidence="6 7">SYSU_K30003</strain>
    </source>
</reference>
<dbReference type="SUPFAM" id="SSF51215">
    <property type="entry name" value="Regulatory protein AraC"/>
    <property type="match status" value="1"/>
</dbReference>
<keyword evidence="3" id="KW-0010">Activator</keyword>
<dbReference type="Proteomes" id="UP000309676">
    <property type="component" value="Unassembled WGS sequence"/>
</dbReference>
<protein>
    <submittedName>
        <fullName evidence="6">AraC family transcriptional regulator</fullName>
    </submittedName>
</protein>
<dbReference type="InterPro" id="IPR020449">
    <property type="entry name" value="Tscrpt_reg_AraC-type_HTH"/>
</dbReference>
<dbReference type="InterPro" id="IPR018062">
    <property type="entry name" value="HTH_AraC-typ_CS"/>
</dbReference>
<dbReference type="RefSeq" id="WP_138197352.1">
    <property type="nucleotide sequence ID" value="NZ_VCIW01000023.1"/>
</dbReference>
<accession>A0A5R9G7Y0</accession>
<dbReference type="PROSITE" id="PS00041">
    <property type="entry name" value="HTH_ARAC_FAMILY_1"/>
    <property type="match status" value="1"/>
</dbReference>
<dbReference type="InterPro" id="IPR037923">
    <property type="entry name" value="HTH-like"/>
</dbReference>
<dbReference type="InterPro" id="IPR050204">
    <property type="entry name" value="AraC_XylS_family_regulators"/>
</dbReference>
<keyword evidence="1" id="KW-0805">Transcription regulation</keyword>
<feature type="domain" description="HTH araC/xylS-type" evidence="5">
    <location>
        <begin position="188"/>
        <end position="286"/>
    </location>
</feature>
<dbReference type="GO" id="GO:0003700">
    <property type="term" value="F:DNA-binding transcription factor activity"/>
    <property type="evidence" value="ECO:0007669"/>
    <property type="project" value="InterPro"/>
</dbReference>
<dbReference type="SMART" id="SM00342">
    <property type="entry name" value="HTH_ARAC"/>
    <property type="match status" value="1"/>
</dbReference>
<evidence type="ECO:0000313" key="6">
    <source>
        <dbReference type="EMBL" id="TLS49154.1"/>
    </source>
</evidence>
<organism evidence="6 7">
    <name type="scientific">Paenibacillus antri</name>
    <dbReference type="NCBI Taxonomy" id="2582848"/>
    <lineage>
        <taxon>Bacteria</taxon>
        <taxon>Bacillati</taxon>
        <taxon>Bacillota</taxon>
        <taxon>Bacilli</taxon>
        <taxon>Bacillales</taxon>
        <taxon>Paenibacillaceae</taxon>
        <taxon>Paenibacillus</taxon>
    </lineage>
</organism>
<dbReference type="EMBL" id="VCIW01000023">
    <property type="protein sequence ID" value="TLS49154.1"/>
    <property type="molecule type" value="Genomic_DNA"/>
</dbReference>
<gene>
    <name evidence="6" type="ORF">FE782_26335</name>
</gene>
<evidence type="ECO:0000313" key="7">
    <source>
        <dbReference type="Proteomes" id="UP000309676"/>
    </source>
</evidence>
<dbReference type="AlphaFoldDB" id="A0A5R9G7Y0"/>
<evidence type="ECO:0000256" key="3">
    <source>
        <dbReference type="ARBA" id="ARBA00023159"/>
    </source>
</evidence>
<dbReference type="InterPro" id="IPR014710">
    <property type="entry name" value="RmlC-like_jellyroll"/>
</dbReference>
<keyword evidence="7" id="KW-1185">Reference proteome</keyword>
<name>A0A5R9G7Y0_9BACL</name>